<keyword evidence="1" id="KW-0694">RNA-binding</keyword>
<dbReference type="GO" id="GO:0003723">
    <property type="term" value="F:RNA binding"/>
    <property type="evidence" value="ECO:0007669"/>
    <property type="project" value="UniProtKB-UniRule"/>
</dbReference>
<dbReference type="PROSITE" id="PS50102">
    <property type="entry name" value="RRM"/>
    <property type="match status" value="1"/>
</dbReference>
<name>A0A162QIG4_MUCCL</name>
<dbReference type="InterPro" id="IPR035979">
    <property type="entry name" value="RBD_domain_sf"/>
</dbReference>
<dbReference type="VEuPathDB" id="FungiDB:MUCCIDRAFT_190080"/>
<keyword evidence="5" id="KW-1185">Reference proteome</keyword>
<dbReference type="PANTHER" id="PTHR23295">
    <property type="entry name" value="NUCLEAR RECEPTOR COACTIVATOR 5-RELATED"/>
    <property type="match status" value="1"/>
</dbReference>
<dbReference type="InterPro" id="IPR000504">
    <property type="entry name" value="RRM_dom"/>
</dbReference>
<feature type="region of interest" description="Disordered" evidence="2">
    <location>
        <begin position="494"/>
        <end position="547"/>
    </location>
</feature>
<dbReference type="InterPro" id="IPR012677">
    <property type="entry name" value="Nucleotide-bd_a/b_plait_sf"/>
</dbReference>
<sequence>MTEPSTSENKTSVVDDFFSALFANTSETSNISNNSSSDNSASSSRDATATPIPTNSSSHDIEIKREAPEDAQANPHVENDDQQGNHSQANEQQATPPVLDEFDEYSLLSKRRQSDSTSNLNGRTRPDTEQPAQTLAKRHIDWSKVIPESRMLIHQLPKSTSKQELMDYFSKYGEVLEVVQKNTFGFVHFENPEQCARAVEAENYKTFNDVLLNLEICKRKPKFARLTENENRRRIPGHRGNNRLDTSRSPSRSRSPPPARNYNNNNNYGSSNNNNNNTTAKRRNSDTRNGREPKVMNDHRNRQREYNGNGNRHDTGFDYERTNNYRPDYSRANNDSNNVSDLDNDYGRENNYRPDYTRRNANKNNGGKRVDPRASGYGYKSPTIVLRNGGEVPAVQIISWNTDNALMNYIDSLFTQKHIRTDARAFNYLNHPRGELIKQMVLEGVKAIVLIDGRNSEQGKVYLQVFAPVDHGDGVRYDEYDSVTPNEAVSIVQNTHPELRQAKPRYQPYTSQYNSNNNNTRRDSHNTKPQYNTASQYSGPSYGRSSE</sequence>
<organism evidence="4 5">
    <name type="scientific">Mucor lusitanicus CBS 277.49</name>
    <dbReference type="NCBI Taxonomy" id="747725"/>
    <lineage>
        <taxon>Eukaryota</taxon>
        <taxon>Fungi</taxon>
        <taxon>Fungi incertae sedis</taxon>
        <taxon>Mucoromycota</taxon>
        <taxon>Mucoromycotina</taxon>
        <taxon>Mucoromycetes</taxon>
        <taxon>Mucorales</taxon>
        <taxon>Mucorineae</taxon>
        <taxon>Mucoraceae</taxon>
        <taxon>Mucor</taxon>
    </lineage>
</organism>
<accession>A0A162QIG4</accession>
<dbReference type="Pfam" id="PF00076">
    <property type="entry name" value="RRM_1"/>
    <property type="match status" value="1"/>
</dbReference>
<evidence type="ECO:0000256" key="1">
    <source>
        <dbReference type="PROSITE-ProRule" id="PRU00176"/>
    </source>
</evidence>
<gene>
    <name evidence="4" type="ORF">MUCCIDRAFT_190080</name>
</gene>
<feature type="region of interest" description="Disordered" evidence="2">
    <location>
        <begin position="24"/>
        <end position="135"/>
    </location>
</feature>
<feature type="compositionally biased region" description="Polar residues" evidence="2">
    <location>
        <begin position="528"/>
        <end position="547"/>
    </location>
</feature>
<feature type="compositionally biased region" description="Low complexity" evidence="2">
    <location>
        <begin position="24"/>
        <end position="50"/>
    </location>
</feature>
<evidence type="ECO:0000256" key="2">
    <source>
        <dbReference type="SAM" id="MobiDB-lite"/>
    </source>
</evidence>
<dbReference type="SUPFAM" id="SSF54928">
    <property type="entry name" value="RNA-binding domain, RBD"/>
    <property type="match status" value="1"/>
</dbReference>
<dbReference type="Proteomes" id="UP000077051">
    <property type="component" value="Unassembled WGS sequence"/>
</dbReference>
<feature type="compositionally biased region" description="Basic and acidic residues" evidence="2">
    <location>
        <begin position="345"/>
        <end position="358"/>
    </location>
</feature>
<comment type="caution">
    <text evidence="4">The sequence shown here is derived from an EMBL/GenBank/DDBJ whole genome shotgun (WGS) entry which is preliminary data.</text>
</comment>
<feature type="non-terminal residue" evidence="4">
    <location>
        <position position="547"/>
    </location>
</feature>
<protein>
    <recommendedName>
        <fullName evidence="3">RRM domain-containing protein</fullName>
    </recommendedName>
</protein>
<dbReference type="InterPro" id="IPR052600">
    <property type="entry name" value="Nuc_rcpt_coact/corep"/>
</dbReference>
<dbReference type="EMBL" id="AMYB01000005">
    <property type="protein sequence ID" value="OAD02310.1"/>
    <property type="molecule type" value="Genomic_DNA"/>
</dbReference>
<feature type="compositionally biased region" description="Low complexity" evidence="2">
    <location>
        <begin position="247"/>
        <end position="279"/>
    </location>
</feature>
<evidence type="ECO:0000313" key="5">
    <source>
        <dbReference type="Proteomes" id="UP000077051"/>
    </source>
</evidence>
<feature type="compositionally biased region" description="Basic and acidic residues" evidence="2">
    <location>
        <begin position="59"/>
        <end position="68"/>
    </location>
</feature>
<feature type="region of interest" description="Disordered" evidence="2">
    <location>
        <begin position="228"/>
        <end position="375"/>
    </location>
</feature>
<evidence type="ECO:0000259" key="3">
    <source>
        <dbReference type="PROSITE" id="PS50102"/>
    </source>
</evidence>
<dbReference type="SMART" id="SM00360">
    <property type="entry name" value="RRM"/>
    <property type="match status" value="1"/>
</dbReference>
<evidence type="ECO:0000313" key="4">
    <source>
        <dbReference type="EMBL" id="OAD02310.1"/>
    </source>
</evidence>
<feature type="compositionally biased region" description="Basic and acidic residues" evidence="2">
    <location>
        <begin position="283"/>
        <end position="323"/>
    </location>
</feature>
<feature type="domain" description="RRM" evidence="3">
    <location>
        <begin position="149"/>
        <end position="219"/>
    </location>
</feature>
<dbReference type="OrthoDB" id="10044938at2759"/>
<dbReference type="Gene3D" id="3.30.70.330">
    <property type="match status" value="1"/>
</dbReference>
<dbReference type="AlphaFoldDB" id="A0A162QIG4"/>
<dbReference type="PANTHER" id="PTHR23295:SF6">
    <property type="entry name" value="NEOSIN, ISOFORM A"/>
    <property type="match status" value="1"/>
</dbReference>
<proteinExistence type="predicted"/>
<reference evidence="4 5" key="1">
    <citation type="submission" date="2015-06" db="EMBL/GenBank/DDBJ databases">
        <title>Expansion of signal transduction pathways in fungi by whole-genome duplication.</title>
        <authorList>
            <consortium name="DOE Joint Genome Institute"/>
            <person name="Corrochano L.M."/>
            <person name="Kuo A."/>
            <person name="Marcet-Houben M."/>
            <person name="Polaino S."/>
            <person name="Salamov A."/>
            <person name="Villalobos J.M."/>
            <person name="Alvarez M.I."/>
            <person name="Avalos J."/>
            <person name="Benito E.P."/>
            <person name="Benoit I."/>
            <person name="Burger G."/>
            <person name="Camino L.P."/>
            <person name="Canovas D."/>
            <person name="Cerda-Olmedo E."/>
            <person name="Cheng J.-F."/>
            <person name="Dominguez A."/>
            <person name="Elias M."/>
            <person name="Eslava A.P."/>
            <person name="Glaser F."/>
            <person name="Grimwood J."/>
            <person name="Gutierrez G."/>
            <person name="Heitman J."/>
            <person name="Henrissat B."/>
            <person name="Iturriaga E.A."/>
            <person name="Lang B.F."/>
            <person name="Lavin J.L."/>
            <person name="Lee S."/>
            <person name="Li W."/>
            <person name="Lindquist E."/>
            <person name="Lopez-Garcia S."/>
            <person name="Luque E.M."/>
            <person name="Marcos A.T."/>
            <person name="Martin J."/>
            <person name="Mccluskey K."/>
            <person name="Medina H.R."/>
            <person name="Miralles-Duran A."/>
            <person name="Miyazaki A."/>
            <person name="Munoz-Torres E."/>
            <person name="Oguiza J.A."/>
            <person name="Ohm R."/>
            <person name="Olmedo M."/>
            <person name="Orejas M."/>
            <person name="Ortiz-Castellanos L."/>
            <person name="Pisabarro A.G."/>
            <person name="Rodriguez-Romero J."/>
            <person name="Ruiz-Herrera J."/>
            <person name="Ruiz-Vazquez R."/>
            <person name="Sanz C."/>
            <person name="Schackwitz W."/>
            <person name="Schmutz J."/>
            <person name="Shahriari M."/>
            <person name="Shelest E."/>
            <person name="Silva-Franco F."/>
            <person name="Soanes D."/>
            <person name="Syed K."/>
            <person name="Tagua V.G."/>
            <person name="Talbot N.J."/>
            <person name="Thon M."/>
            <person name="De Vries R.P."/>
            <person name="Wiebenga A."/>
            <person name="Yadav J.S."/>
            <person name="Braun E.L."/>
            <person name="Baker S."/>
            <person name="Garre V."/>
            <person name="Horwitz B."/>
            <person name="Torres-Martinez S."/>
            <person name="Idnurm A."/>
            <person name="Herrera-Estrella A."/>
            <person name="Gabaldon T."/>
            <person name="Grigoriev I.V."/>
        </authorList>
    </citation>
    <scope>NUCLEOTIDE SEQUENCE [LARGE SCALE GENOMIC DNA]</scope>
    <source>
        <strain evidence="4 5">CBS 277.49</strain>
    </source>
</reference>
<dbReference type="STRING" id="747725.A0A162QIG4"/>
<feature type="compositionally biased region" description="Polar residues" evidence="2">
    <location>
        <begin position="82"/>
        <end position="95"/>
    </location>
</feature>